<feature type="compositionally biased region" description="Basic residues" evidence="1">
    <location>
        <begin position="516"/>
        <end position="526"/>
    </location>
</feature>
<gene>
    <name evidence="2" type="ORF">ACOF00016_LOCUS11009</name>
</gene>
<dbReference type="EMBL" id="HBIM01013621">
    <property type="protein sequence ID" value="CAE0413765.1"/>
    <property type="molecule type" value="Transcribed_RNA"/>
</dbReference>
<feature type="region of interest" description="Disordered" evidence="1">
    <location>
        <begin position="782"/>
        <end position="805"/>
    </location>
</feature>
<dbReference type="AlphaFoldDB" id="A0A7S3L7T4"/>
<feature type="compositionally biased region" description="Low complexity" evidence="1">
    <location>
        <begin position="563"/>
        <end position="572"/>
    </location>
</feature>
<organism evidence="2">
    <name type="scientific">Amphora coffeiformis</name>
    <dbReference type="NCBI Taxonomy" id="265554"/>
    <lineage>
        <taxon>Eukaryota</taxon>
        <taxon>Sar</taxon>
        <taxon>Stramenopiles</taxon>
        <taxon>Ochrophyta</taxon>
        <taxon>Bacillariophyta</taxon>
        <taxon>Bacillariophyceae</taxon>
        <taxon>Bacillariophycidae</taxon>
        <taxon>Thalassiophysales</taxon>
        <taxon>Catenulaceae</taxon>
        <taxon>Amphora</taxon>
    </lineage>
</organism>
<name>A0A7S3L7T4_9STRA</name>
<evidence type="ECO:0000256" key="1">
    <source>
        <dbReference type="SAM" id="MobiDB-lite"/>
    </source>
</evidence>
<accession>A0A7S3L7T4</accession>
<protein>
    <submittedName>
        <fullName evidence="2">Uncharacterized protein</fullName>
    </submittedName>
</protein>
<feature type="region of interest" description="Disordered" evidence="1">
    <location>
        <begin position="510"/>
        <end position="600"/>
    </location>
</feature>
<reference evidence="2" key="1">
    <citation type="submission" date="2021-01" db="EMBL/GenBank/DDBJ databases">
        <authorList>
            <person name="Corre E."/>
            <person name="Pelletier E."/>
            <person name="Niang G."/>
            <person name="Scheremetjew M."/>
            <person name="Finn R."/>
            <person name="Kale V."/>
            <person name="Holt S."/>
            <person name="Cochrane G."/>
            <person name="Meng A."/>
            <person name="Brown T."/>
            <person name="Cohen L."/>
        </authorList>
    </citation>
    <scope>NUCLEOTIDE SEQUENCE</scope>
    <source>
        <strain evidence="2">CCMP127</strain>
    </source>
</reference>
<proteinExistence type="predicted"/>
<feature type="compositionally biased region" description="Low complexity" evidence="1">
    <location>
        <begin position="792"/>
        <end position="805"/>
    </location>
</feature>
<feature type="compositionally biased region" description="Low complexity" evidence="1">
    <location>
        <begin position="580"/>
        <end position="592"/>
    </location>
</feature>
<evidence type="ECO:0000313" key="2">
    <source>
        <dbReference type="EMBL" id="CAE0413765.1"/>
    </source>
</evidence>
<feature type="region of interest" description="Disordered" evidence="1">
    <location>
        <begin position="45"/>
        <end position="103"/>
    </location>
</feature>
<feature type="compositionally biased region" description="Basic and acidic residues" evidence="1">
    <location>
        <begin position="527"/>
        <end position="542"/>
    </location>
</feature>
<feature type="compositionally biased region" description="Polar residues" evidence="1">
    <location>
        <begin position="552"/>
        <end position="562"/>
    </location>
</feature>
<feature type="compositionally biased region" description="Basic and acidic residues" evidence="1">
    <location>
        <begin position="71"/>
        <end position="88"/>
    </location>
</feature>
<sequence length="1175" mass="130097">MSFTNEARQAETGVSPPRTEVSAVASPFRRRRFGGETRREALERRLVHQRVHNHHGDRSSSDTTTRTDVVCIDKDEKKKDEKMEERNNLHATSLSSEEENPKEVPIEISNEGASTEIWKTPPRKTNLQQHLDIVKDSRLLEDNTATTTDVTESTMTKPERVLGGYTALSESLSPANTNVSAARSLETGAEASSPRRGPLHENMVFYRVVYRGVVALLSGPDSKAARSGHYLGYGEIFGSTQEIALEDDHSVGPSLTARTEDHGSFSAIDSFLDSPPRSIFSQAGSVSSIETFQTKSTTIPLTPEKKMKSIPQPFKEQNNNAAIRVEEILTGGYAKDAMDAQTPKKSNVDEMSQITCHGPDGTLGYLFAKQKNRDIIQRISGPPPIVEEGVYRYKVVSSTPLPILTGPAWDAPRTKAMVLPGTMQEVSLRVSFREDSKIMENQDSSEEVWFLRMSHRRGWIASHRRGRCQPVVKELVGADASDMCSIVSARSVMTDDAQSVLSSVAVSSVATPSAVARRRHRPPRRRREVDVSRTQHQLDHSRHATPLKNPAKISQEQHMYTPSSNVSLLSDDSSLDRRNQSSSHPPDSPDVSYATQRSNSSTATAATNHFLFRVTAPKGLDVLDAPHYQVNNLIRGKPPTNPVAEPQGKSILKTMPGRTATSSQGQGTVFEASSKKRVIPRGAVFEASKRMESSAGFSQGAGLIKLADNSGWAIVPHREDLERQYQHFQGDITLVKEGDATKAVEEVGNTFHDGSSDRSSTVWYRIHSRSGLTVQCAPHISLTRGDEDDNTSPSSSRGGSSIVSGSINGSNANGFASESDVASSVASTFVDAMLFRTPKKRDGEQRIPTSRQQDQLRKRLTEPKIGLNIPCGNCIEVERWVDLSMDQRAVEFARLAGGQGWVPLYKAEKATMTPIVPPEFRFGSFWFRVQAGRGIKVRLGPSMRAPSIKSDDDVQFRFECGEFLRASEIMTVFSNDGQPLESYAKLYRNRHVRLHNGHEEHRQLQSLTTQSEWVQIYNEKELFLEECAGSGPPRIERHKQGWRYNVIPEEGLPVRKGPSFAAETTGTRLFGGETVLINERVIPAGDKITWLRMKDGEGWLHDVDDTGRQVVIAHSLRHRARTVARSNRATDPNEEVAYNTIIARLFHNEGGEASRRVHGGSSGVEPIPLRRSNQL</sequence>
<feature type="region of interest" description="Disordered" evidence="1">
    <location>
        <begin position="1153"/>
        <end position="1175"/>
    </location>
</feature>
<feature type="region of interest" description="Disordered" evidence="1">
    <location>
        <begin position="1"/>
        <end position="29"/>
    </location>
</feature>